<organism evidence="6">
    <name type="scientific">Rosellinia necatrix</name>
    <name type="common">White root-rot fungus</name>
    <dbReference type="NCBI Taxonomy" id="77044"/>
    <lineage>
        <taxon>Eukaryota</taxon>
        <taxon>Fungi</taxon>
        <taxon>Dikarya</taxon>
        <taxon>Ascomycota</taxon>
        <taxon>Pezizomycotina</taxon>
        <taxon>Sordariomycetes</taxon>
        <taxon>Xylariomycetidae</taxon>
        <taxon>Xylariales</taxon>
        <taxon>Xylariaceae</taxon>
        <taxon>Rosellinia</taxon>
    </lineage>
</organism>
<protein>
    <submittedName>
        <fullName evidence="6">Putative mitochondrial large ribosomal subunit</fullName>
    </submittedName>
</protein>
<evidence type="ECO:0000313" key="7">
    <source>
        <dbReference type="Proteomes" id="UP000054516"/>
    </source>
</evidence>
<evidence type="ECO:0000256" key="4">
    <source>
        <dbReference type="RuleBase" id="RU004005"/>
    </source>
</evidence>
<dbReference type="GO" id="GO:0006412">
    <property type="term" value="P:translation"/>
    <property type="evidence" value="ECO:0007669"/>
    <property type="project" value="InterPro"/>
</dbReference>
<accession>A0A1W2TCQ3</accession>
<dbReference type="InterPro" id="IPR001063">
    <property type="entry name" value="Ribosomal_uL22"/>
</dbReference>
<proteinExistence type="inferred from homology"/>
<dbReference type="InterPro" id="IPR036394">
    <property type="entry name" value="Ribosomal_uL22_sf"/>
</dbReference>
<name>A0A1W2TCQ3_ROSNE</name>
<dbReference type="OrthoDB" id="416470at2759"/>
<dbReference type="PANTHER" id="PTHR13501:SF10">
    <property type="entry name" value="LARGE RIBOSOMAL SUBUNIT PROTEIN UL22M"/>
    <property type="match status" value="1"/>
</dbReference>
<evidence type="ECO:0000313" key="6">
    <source>
        <dbReference type="EMBL" id="GAP85748.1"/>
    </source>
</evidence>
<keyword evidence="3 4" id="KW-0687">Ribonucleoprotein</keyword>
<evidence type="ECO:0000256" key="2">
    <source>
        <dbReference type="ARBA" id="ARBA00022980"/>
    </source>
</evidence>
<evidence type="ECO:0000256" key="1">
    <source>
        <dbReference type="ARBA" id="ARBA00009451"/>
    </source>
</evidence>
<keyword evidence="7" id="KW-1185">Reference proteome</keyword>
<dbReference type="GO" id="GO:0003735">
    <property type="term" value="F:structural constituent of ribosome"/>
    <property type="evidence" value="ECO:0007669"/>
    <property type="project" value="InterPro"/>
</dbReference>
<comment type="similarity">
    <text evidence="1 4">Belongs to the universal ribosomal protein uL22 family.</text>
</comment>
<keyword evidence="2 4" id="KW-0689">Ribosomal protein</keyword>
<gene>
    <name evidence="6" type="ORF">SAMD00023353_1400320</name>
</gene>
<dbReference type="Pfam" id="PF00237">
    <property type="entry name" value="Ribosomal_L22"/>
    <property type="match status" value="1"/>
</dbReference>
<dbReference type="PANTHER" id="PTHR13501">
    <property type="entry name" value="CHLOROPLAST 50S RIBOSOMAL PROTEIN L22-RELATED"/>
    <property type="match status" value="1"/>
</dbReference>
<sequence>MSLHLPTRQAANAARAAVAKPSTTHLQCLLPRTQRRHAWFPKFSWSKKSSEEGLSSESRLAQEVTKREKERRLADRITNRSRGATIFDEEIKEAEGKREANVPRPTGSTQHTPLSYSHMKEHMQMALDPDPRWRVRYQRKKIMQAVRANGKMSKEERIKATERELVHDGDHLPTSTKKLGHLARQVVGKTIDEALTQMRFSKKKMAREILHQIQIARDQAIVTRGMGLGAHSGETFVKRTIKTKEGKKIEVQDPTRIYIDEAWVVKAPGRGARIQYHARGRMSRMFRPSAVVHLRLKEEKTRIRRYDEKVAKEAKKAPWIHLPNRPVTAQRQYYSW</sequence>
<dbReference type="STRING" id="77044.A0A1W2TCQ3"/>
<dbReference type="AlphaFoldDB" id="A0A1W2TCQ3"/>
<dbReference type="Gene3D" id="3.90.470.10">
    <property type="entry name" value="Ribosomal protein L22/L17"/>
    <property type="match status" value="1"/>
</dbReference>
<dbReference type="OMA" id="QRQYYSW"/>
<feature type="region of interest" description="Disordered" evidence="5">
    <location>
        <begin position="51"/>
        <end position="72"/>
    </location>
</feature>
<dbReference type="GO" id="GO:0015934">
    <property type="term" value="C:large ribosomal subunit"/>
    <property type="evidence" value="ECO:0007669"/>
    <property type="project" value="InterPro"/>
</dbReference>
<dbReference type="InterPro" id="IPR047867">
    <property type="entry name" value="Ribosomal_uL22_bac/org-type"/>
</dbReference>
<dbReference type="SUPFAM" id="SSF54843">
    <property type="entry name" value="Ribosomal protein L22"/>
    <property type="match status" value="1"/>
</dbReference>
<evidence type="ECO:0000256" key="5">
    <source>
        <dbReference type="SAM" id="MobiDB-lite"/>
    </source>
</evidence>
<dbReference type="Proteomes" id="UP000054516">
    <property type="component" value="Unassembled WGS sequence"/>
</dbReference>
<evidence type="ECO:0000256" key="3">
    <source>
        <dbReference type="ARBA" id="ARBA00023274"/>
    </source>
</evidence>
<dbReference type="EMBL" id="DF977459">
    <property type="protein sequence ID" value="GAP85748.1"/>
    <property type="molecule type" value="Genomic_DNA"/>
</dbReference>
<reference evidence="6" key="1">
    <citation type="submission" date="2016-03" db="EMBL/GenBank/DDBJ databases">
        <title>Draft genome sequence of Rosellinia necatrix.</title>
        <authorList>
            <person name="Kanematsu S."/>
        </authorList>
    </citation>
    <scope>NUCLEOTIDE SEQUENCE [LARGE SCALE GENOMIC DNA]</scope>
    <source>
        <strain evidence="6">W97</strain>
    </source>
</reference>